<dbReference type="InterPro" id="IPR054593">
    <property type="entry name" value="Beta-mannosidase-like_N2"/>
</dbReference>
<protein>
    <recommendedName>
        <fullName evidence="3">Beta-mannosidase-like galactose-binding domain-containing protein</fullName>
    </recommendedName>
</protein>
<dbReference type="NCBIfam" id="NF045579">
    <property type="entry name" value="rhamnoside_JR"/>
    <property type="match status" value="1"/>
</dbReference>
<feature type="domain" description="Beta-mannosidase-like galactose-binding" evidence="3">
    <location>
        <begin position="987"/>
        <end position="1059"/>
    </location>
</feature>
<dbReference type="Pfam" id="PF22666">
    <property type="entry name" value="Glyco_hydro_2_N2"/>
    <property type="match status" value="1"/>
</dbReference>
<gene>
    <name evidence="4" type="ORF">GCM10023143_16710</name>
</gene>
<dbReference type="Pfam" id="PF17132">
    <property type="entry name" value="Glyco_hydro_106"/>
    <property type="match status" value="1"/>
</dbReference>
<keyword evidence="2" id="KW-0378">Hydrolase</keyword>
<organism evidence="4 5">
    <name type="scientific">Compostibacter hankyongensis</name>
    <dbReference type="NCBI Taxonomy" id="1007089"/>
    <lineage>
        <taxon>Bacteria</taxon>
        <taxon>Pseudomonadati</taxon>
        <taxon>Bacteroidota</taxon>
        <taxon>Chitinophagia</taxon>
        <taxon>Chitinophagales</taxon>
        <taxon>Chitinophagaceae</taxon>
        <taxon>Compostibacter</taxon>
    </lineage>
</organism>
<name>A0ABP8FQX6_9BACT</name>
<evidence type="ECO:0000256" key="2">
    <source>
        <dbReference type="ARBA" id="ARBA00022801"/>
    </source>
</evidence>
<dbReference type="SUPFAM" id="SSF49785">
    <property type="entry name" value="Galactose-binding domain-like"/>
    <property type="match status" value="1"/>
</dbReference>
<keyword evidence="5" id="KW-1185">Reference proteome</keyword>
<dbReference type="Proteomes" id="UP001501207">
    <property type="component" value="Unassembled WGS sequence"/>
</dbReference>
<evidence type="ECO:0000256" key="1">
    <source>
        <dbReference type="ARBA" id="ARBA00022729"/>
    </source>
</evidence>
<reference evidence="5" key="1">
    <citation type="journal article" date="2019" name="Int. J. Syst. Evol. Microbiol.">
        <title>The Global Catalogue of Microorganisms (GCM) 10K type strain sequencing project: providing services to taxonomists for standard genome sequencing and annotation.</title>
        <authorList>
            <consortium name="The Broad Institute Genomics Platform"/>
            <consortium name="The Broad Institute Genome Sequencing Center for Infectious Disease"/>
            <person name="Wu L."/>
            <person name="Ma J."/>
        </authorList>
    </citation>
    <scope>NUCLEOTIDE SEQUENCE [LARGE SCALE GENOMIC DNA]</scope>
    <source>
        <strain evidence="5">JCM 17664</strain>
    </source>
</reference>
<evidence type="ECO:0000259" key="3">
    <source>
        <dbReference type="Pfam" id="PF22666"/>
    </source>
</evidence>
<accession>A0ABP8FQX6</accession>
<dbReference type="Gene3D" id="2.60.120.260">
    <property type="entry name" value="Galactose-binding domain-like"/>
    <property type="match status" value="1"/>
</dbReference>
<dbReference type="EMBL" id="BAABFN010000002">
    <property type="protein sequence ID" value="GAA4308961.1"/>
    <property type="molecule type" value="Genomic_DNA"/>
</dbReference>
<comment type="caution">
    <text evidence="4">The sequence shown here is derived from an EMBL/GenBank/DDBJ whole genome shotgun (WGS) entry which is preliminary data.</text>
</comment>
<dbReference type="PANTHER" id="PTHR43817">
    <property type="entry name" value="GLYCOSYL HYDROLASE"/>
    <property type="match status" value="1"/>
</dbReference>
<sequence length="1104" mass="122387">MAPQPECRIIGINIYAMKYLFRLSFFACCAVAFFPGCKPDSRQDNATALESVAGTKLEESFKNPPDSLKPGVYWYWLSDNISEKGITKDLEAMAKMGIGTAFIGNIGLDDVPYGKVRVLSPAWWKLTRHAFHEAARLGIHLGFFNSPGWSQSGGPWVKPSQSMRHLVQSEIIVKGPHAISQKLPSVPENFQPVSLQAFPLTEAATRVISAFHPQIQAEPGISGLAALADDDTATAVLFPKGDTMVRIDFTVDTLFTARGLTLYPAAVPFRADAVLQAYEGNSFSTVCKFVLDRSNPNINVGPVPFAPVAVAFPKVQSGKFRLVLSNIHSRAGLSEVVLSEAPPLDHYPEKQLSKMFQSPQPMWDTYMWPAQPAVDDKALVTDPKKVIDLSGKLAADGTLNWEVPEGSWVILRTGMVPTGIKNSPAAPEATGLEVDKMNKEALASHFNAFVGRLWDSLPEADRKAWKYVVEDSYEMGSQNWTDGLAADFKKRYGYDPLPWLPVLSGHIVGSADQSDRFLWDLRRLVADRISSEYVGGLRGLSGQKGLKSWLENYGHWGYPGEFLQYGGQSDVIAGEFWAEGDLGRIELKDASSAAHTYGKREVWAESFTAAGRPWQRYPGELKKRGDWSFTEGVNHTLFHVYIQQAYDSMPGVNAWFGTEINRMNTWFDQGKAWMDYIRRCNFMLQRGAPVADVCYFIGEDAPKMTGICDPPLPDGYSFDYINADVIEHRLSVKDGRLVLPDGTSYRLMVLPPQETMRPEVLEKIRDLVADGATVLGAPPSRSPSLQNYPGCDTTVSRMAATLWQHCDGETVKAVKYKKGNIFRGMSMEEAFQQLGVTPDFGVPEKQPVKYIHRRMADADIYFITNQSDQSLDITPVFRVSDRQPELWDAVSGNLRKLPGFRQMEQGTAVPLKLAPAQSWFVVFRGKAGSSTGTGDNFPETKPLKTLDGPWTVQFDKAMRGPAAPVAFDQLGDWSQRPEDSIRYYSGTAVYTKTFRLDSLPAGQRLLLNLGPVRVMAEVYVNGKAVGNVWTAPWQLDITGAAKAGENTLRIAVVNTWVNRLIGDSRLPEKQRKTWSSLQLYKPDAPLQSSGLLGPVSIHSVKYSE</sequence>
<dbReference type="PANTHER" id="PTHR43817:SF1">
    <property type="entry name" value="HYDROLASE, FAMILY 43, PUTATIVE (AFU_ORTHOLOGUE AFUA_3G01660)-RELATED"/>
    <property type="match status" value="1"/>
</dbReference>
<keyword evidence="1" id="KW-0732">Signal</keyword>
<evidence type="ECO:0000313" key="4">
    <source>
        <dbReference type="EMBL" id="GAA4308961.1"/>
    </source>
</evidence>
<evidence type="ECO:0000313" key="5">
    <source>
        <dbReference type="Proteomes" id="UP001501207"/>
    </source>
</evidence>
<proteinExistence type="predicted"/>
<dbReference type="InterPro" id="IPR008979">
    <property type="entry name" value="Galactose-bd-like_sf"/>
</dbReference>